<organism evidence="5 6">
    <name type="scientific">Undibacterium parvum</name>
    <dbReference type="NCBI Taxonomy" id="401471"/>
    <lineage>
        <taxon>Bacteria</taxon>
        <taxon>Pseudomonadati</taxon>
        <taxon>Pseudomonadota</taxon>
        <taxon>Betaproteobacteria</taxon>
        <taxon>Burkholderiales</taxon>
        <taxon>Oxalobacteraceae</taxon>
        <taxon>Undibacterium</taxon>
    </lineage>
</organism>
<dbReference type="KEGG" id="upv:EJN92_07000"/>
<comment type="similarity">
    <text evidence="1">Belongs to the leucine-binding protein family.</text>
</comment>
<sequence>MKLIKSVILSTAILGAFGSVPLAQAQTSEQYIPILSYRVGPYAAGGSGFYGGAIDYFNLINAKGGLNGVKISWEECETEYNPSRGVECYERLKKNNGGASLVEPLSTGIAYGILDRVAEDKIPMTTLGYGRSDAANGKVFPYIFPLITSYWNQAAAMTKYLGDKSGGMEKLKGKKIVHLYHDSAFGKEPLPVLEAQAKQYGFELIKIPVAHPGNEQQSQWLQIRQANPDYVILWGWGVMNAVALKTAQRNGFSRDKILGVWWAGSEEDTVPAGDAAKGYTTMTFNTPGNYAVLDEIRTKVYAAGKGNLSDKSRVGSVYHMRGVTAAMLWTEAILKAQEKFGKGKLMTSEQIRWGFENLDVNEARQKTLGAMGMFPPVKTSCEDHEGSGAVKVQQWNGDKWIAVTPNWIVGDKALTRALLEESSAKYAAEKKITPGCLK</sequence>
<dbReference type="SUPFAM" id="SSF53822">
    <property type="entry name" value="Periplasmic binding protein-like I"/>
    <property type="match status" value="1"/>
</dbReference>
<evidence type="ECO:0000259" key="4">
    <source>
        <dbReference type="Pfam" id="PF13458"/>
    </source>
</evidence>
<reference evidence="5 6" key="1">
    <citation type="journal article" date="2011" name="Int. J. Syst. Evol. Microbiol.">
        <title>Description of Undibacterium oligocarboniphilum sp. nov., isolated from purified water, and Undibacterium pigrum strain CCUG 49012 as the type strain of Undibacterium parvum sp. nov., and emended descriptions of the genus Undibacterium and the species Undibacterium pigrum.</title>
        <authorList>
            <person name="Eder W."/>
            <person name="Wanner G."/>
            <person name="Ludwig W."/>
            <person name="Busse H.J."/>
            <person name="Ziemke-Kageler F."/>
            <person name="Lang E."/>
        </authorList>
    </citation>
    <scope>NUCLEOTIDE SEQUENCE [LARGE SCALE GENOMIC DNA]</scope>
    <source>
        <strain evidence="5 6">DSM 23061</strain>
    </source>
</reference>
<evidence type="ECO:0000256" key="2">
    <source>
        <dbReference type="ARBA" id="ARBA00022729"/>
    </source>
</evidence>
<dbReference type="Pfam" id="PF13458">
    <property type="entry name" value="Peripla_BP_6"/>
    <property type="match status" value="1"/>
</dbReference>
<feature type="domain" description="Leucine-binding protein" evidence="4">
    <location>
        <begin position="31"/>
        <end position="397"/>
    </location>
</feature>
<dbReference type="CDD" id="cd06334">
    <property type="entry name" value="PBP1_ABC_ligand_binding-like"/>
    <property type="match status" value="1"/>
</dbReference>
<evidence type="ECO:0000256" key="3">
    <source>
        <dbReference type="SAM" id="SignalP"/>
    </source>
</evidence>
<dbReference type="Proteomes" id="UP000275663">
    <property type="component" value="Chromosome"/>
</dbReference>
<dbReference type="EMBL" id="CP034464">
    <property type="protein sequence ID" value="AZP11765.1"/>
    <property type="molecule type" value="Genomic_DNA"/>
</dbReference>
<proteinExistence type="inferred from homology"/>
<dbReference type="PANTHER" id="PTHR47235">
    <property type="entry name" value="BLR6548 PROTEIN"/>
    <property type="match status" value="1"/>
</dbReference>
<dbReference type="InterPro" id="IPR028081">
    <property type="entry name" value="Leu-bd"/>
</dbReference>
<evidence type="ECO:0000313" key="6">
    <source>
        <dbReference type="Proteomes" id="UP000275663"/>
    </source>
</evidence>
<dbReference type="RefSeq" id="WP_126127150.1">
    <property type="nucleotide sequence ID" value="NZ_CP034464.1"/>
</dbReference>
<gene>
    <name evidence="5" type="ORF">EJN92_07000</name>
</gene>
<dbReference type="InterPro" id="IPR028082">
    <property type="entry name" value="Peripla_BP_I"/>
</dbReference>
<dbReference type="OrthoDB" id="5297022at2"/>
<protein>
    <submittedName>
        <fullName evidence="5">ABC transporter permease</fullName>
    </submittedName>
</protein>
<dbReference type="AlphaFoldDB" id="A0A3S9HI38"/>
<dbReference type="Gene3D" id="3.40.50.2300">
    <property type="match status" value="2"/>
</dbReference>
<name>A0A3S9HI38_9BURK</name>
<feature type="signal peptide" evidence="3">
    <location>
        <begin position="1"/>
        <end position="25"/>
    </location>
</feature>
<dbReference type="PANTHER" id="PTHR47235:SF1">
    <property type="entry name" value="BLR6548 PROTEIN"/>
    <property type="match status" value="1"/>
</dbReference>
<evidence type="ECO:0000313" key="5">
    <source>
        <dbReference type="EMBL" id="AZP11765.1"/>
    </source>
</evidence>
<feature type="chain" id="PRO_5019402704" evidence="3">
    <location>
        <begin position="26"/>
        <end position="438"/>
    </location>
</feature>
<keyword evidence="2 3" id="KW-0732">Signal</keyword>
<keyword evidence="6" id="KW-1185">Reference proteome</keyword>
<accession>A0A3S9HI38</accession>
<evidence type="ECO:0000256" key="1">
    <source>
        <dbReference type="ARBA" id="ARBA00010062"/>
    </source>
</evidence>